<comment type="caution">
    <text evidence="10">The sequence shown here is derived from an EMBL/GenBank/DDBJ whole genome shotgun (WGS) entry which is preliminary data.</text>
</comment>
<dbReference type="GO" id="GO:0001755">
    <property type="term" value="P:neural crest cell migration"/>
    <property type="evidence" value="ECO:0007669"/>
    <property type="project" value="TreeGrafter"/>
</dbReference>
<feature type="compositionally biased region" description="Basic and acidic residues" evidence="6">
    <location>
        <begin position="291"/>
        <end position="306"/>
    </location>
</feature>
<dbReference type="Pfam" id="PF00595">
    <property type="entry name" value="PDZ"/>
    <property type="match status" value="1"/>
</dbReference>
<name>A0A5C6MZL7_9TELE</name>
<dbReference type="InterPro" id="IPR036034">
    <property type="entry name" value="PDZ_sf"/>
</dbReference>
<dbReference type="FunFam" id="2.30.42.10:FF:000156">
    <property type="entry name" value="Ras-associating and dilute domain-containing protein"/>
    <property type="match status" value="1"/>
</dbReference>
<dbReference type="InterPro" id="IPR029071">
    <property type="entry name" value="Ubiquitin-like_domsf"/>
</dbReference>
<feature type="compositionally biased region" description="Basic residues" evidence="6">
    <location>
        <begin position="1073"/>
        <end position="1085"/>
    </location>
</feature>
<dbReference type="PROSITE" id="PS50106">
    <property type="entry name" value="PDZ"/>
    <property type="match status" value="1"/>
</dbReference>
<dbReference type="Proteomes" id="UP000324091">
    <property type="component" value="Chromosome 6"/>
</dbReference>
<dbReference type="InterPro" id="IPR008984">
    <property type="entry name" value="SMAD_FHA_dom_sf"/>
</dbReference>
<feature type="compositionally biased region" description="Basic and acidic residues" evidence="6">
    <location>
        <begin position="49"/>
        <end position="64"/>
    </location>
</feature>
<evidence type="ECO:0000313" key="10">
    <source>
        <dbReference type="EMBL" id="TWW58880.1"/>
    </source>
</evidence>
<evidence type="ECO:0000256" key="6">
    <source>
        <dbReference type="SAM" id="MobiDB-lite"/>
    </source>
</evidence>
<proteinExistence type="inferred from homology"/>
<feature type="region of interest" description="Disordered" evidence="6">
    <location>
        <begin position="215"/>
        <end position="313"/>
    </location>
</feature>
<reference evidence="10 11" key="1">
    <citation type="submission" date="2019-04" db="EMBL/GenBank/DDBJ databases">
        <title>Chromosome genome assembly for Takifugu flavidus.</title>
        <authorList>
            <person name="Xiao S."/>
        </authorList>
    </citation>
    <scope>NUCLEOTIDE SEQUENCE [LARGE SCALE GENOMIC DNA]</scope>
    <source>
        <strain evidence="10">HTHZ2018</strain>
        <tissue evidence="10">Muscle</tissue>
    </source>
</reference>
<organism evidence="10 11">
    <name type="scientific">Takifugu flavidus</name>
    <name type="common">sansaifugu</name>
    <dbReference type="NCBI Taxonomy" id="433684"/>
    <lineage>
        <taxon>Eukaryota</taxon>
        <taxon>Metazoa</taxon>
        <taxon>Chordata</taxon>
        <taxon>Craniata</taxon>
        <taxon>Vertebrata</taxon>
        <taxon>Euteleostomi</taxon>
        <taxon>Actinopterygii</taxon>
        <taxon>Neopterygii</taxon>
        <taxon>Teleostei</taxon>
        <taxon>Neoteleostei</taxon>
        <taxon>Acanthomorphata</taxon>
        <taxon>Eupercaria</taxon>
        <taxon>Tetraodontiformes</taxon>
        <taxon>Tetradontoidea</taxon>
        <taxon>Tetraodontidae</taxon>
        <taxon>Takifugu</taxon>
    </lineage>
</organism>
<protein>
    <recommendedName>
        <fullName evidence="5">Ras-associating and dilute domain-containing protein</fullName>
    </recommendedName>
</protein>
<evidence type="ECO:0000256" key="5">
    <source>
        <dbReference type="ARBA" id="ARBA00073766"/>
    </source>
</evidence>
<dbReference type="SUPFAM" id="SSF49879">
    <property type="entry name" value="SMAD/FHA domain"/>
    <property type="match status" value="1"/>
</dbReference>
<evidence type="ECO:0000256" key="3">
    <source>
        <dbReference type="ARBA" id="ARBA00057550"/>
    </source>
</evidence>
<accession>A0A5C6MZL7</accession>
<feature type="domain" description="Dilute" evidence="9">
    <location>
        <begin position="580"/>
        <end position="851"/>
    </location>
</feature>
<dbReference type="GO" id="GO:0005874">
    <property type="term" value="C:microtubule"/>
    <property type="evidence" value="ECO:0007669"/>
    <property type="project" value="TreeGrafter"/>
</dbReference>
<dbReference type="Gene3D" id="3.10.20.90">
    <property type="entry name" value="Phosphatidylinositol 3-kinase Catalytic Subunit, Chain A, domain 1"/>
    <property type="match status" value="1"/>
</dbReference>
<evidence type="ECO:0000259" key="9">
    <source>
        <dbReference type="PROSITE" id="PS51126"/>
    </source>
</evidence>
<keyword evidence="2" id="KW-0130">Cell adhesion</keyword>
<dbReference type="Gene3D" id="2.30.42.10">
    <property type="match status" value="1"/>
</dbReference>
<dbReference type="SUPFAM" id="SSF54236">
    <property type="entry name" value="Ubiquitin-like"/>
    <property type="match status" value="1"/>
</dbReference>
<dbReference type="GO" id="GO:0007165">
    <property type="term" value="P:signal transduction"/>
    <property type="evidence" value="ECO:0007669"/>
    <property type="project" value="InterPro"/>
</dbReference>
<comment type="function">
    <text evidence="3">Downstream effector of Rap required for cell adhesion and migration of neural crest precursors during development.</text>
</comment>
<dbReference type="CDD" id="cd22733">
    <property type="entry name" value="FHA_RADIL"/>
    <property type="match status" value="1"/>
</dbReference>
<dbReference type="InterPro" id="IPR037983">
    <property type="entry name" value="CBD_Rasip1/Radil"/>
</dbReference>
<comment type="similarity">
    <text evidence="4">Belongs to the RADIL family.</text>
</comment>
<dbReference type="SMART" id="SM01132">
    <property type="entry name" value="DIL"/>
    <property type="match status" value="2"/>
</dbReference>
<feature type="region of interest" description="Disordered" evidence="6">
    <location>
        <begin position="1"/>
        <end position="24"/>
    </location>
</feature>
<dbReference type="GO" id="GO:0051020">
    <property type="term" value="F:GTPase binding"/>
    <property type="evidence" value="ECO:0007669"/>
    <property type="project" value="TreeGrafter"/>
</dbReference>
<evidence type="ECO:0000259" key="7">
    <source>
        <dbReference type="PROSITE" id="PS50106"/>
    </source>
</evidence>
<dbReference type="CDD" id="cd15472">
    <property type="entry name" value="Myo5p-like_CBD_Rasip1"/>
    <property type="match status" value="1"/>
</dbReference>
<evidence type="ECO:0000256" key="2">
    <source>
        <dbReference type="ARBA" id="ARBA00022889"/>
    </source>
</evidence>
<dbReference type="GO" id="GO:0034446">
    <property type="term" value="P:substrate adhesion-dependent cell spreading"/>
    <property type="evidence" value="ECO:0007669"/>
    <property type="project" value="TreeGrafter"/>
</dbReference>
<feature type="compositionally biased region" description="Low complexity" evidence="6">
    <location>
        <begin position="251"/>
        <end position="271"/>
    </location>
</feature>
<sequence length="1273" mass="140376">MFYGSSSGASMSLPSKNRMKRQSKTFTQVLYRTLSYRDRVPVETGTNTRGDRRSTTEPPERPADDPAELSTQSSAPGVLKIFGDEICAGANYKSVLATPRSSAHELVKEALDRYSLNKNTAHSYVLCDVIGRLEGEGEVGGGGGWRTECLRALGDNEKPLLLQELWKPREGYARRFELRRRAEVEELNAKEKDTITAGPKTYQFLAALMGRSGLGKHRSSPLRSGRVVQSNSKDINAQARKLQRNRAKGTLTLPRSSNSSFSRSLSETSLNQLGVGDEPKRFYSTLPGPVRGRERETSNGLRKEEVGQGGGGVRHSLYQSPHLLLLQGYNRQDCLVYLLNREQHTVGQETPSARPNICLFSPDILPLHCRLRRVPAPRRQVKNKAEELPESQRFCVAVEPVLHATVLVNFSRCERSTTLRHGDLLSFGAHYIFLYKDPTGAKPLPAQTLARLRSLGQLFDSVVEEGESGFQTCKMCGSVLKDRMSQGSNAVRRSFKPHLVKPRSAAPAPGTALIVSTGVGDDHKLTTAYLLCLCIQHSASNFPPGSFGKLLLKIVRRIQTIAWEKTKELAQKQAQHQDPASLSLLSISDLIPDLQTIFFWMSNSIEILYFIQQRAPAYTHTIETLQGSKESLLSATISANEEAMTILEEVIMYTFQQCVYYITKALYVVLPGLLDCNPFPVDSSEPCWKGGVGFPEPVRRVLQVFQNAQELLQGYQVHPEIQAQMFAYLFFFSNVSLFNQLMDKGPSRGWFQRSKVLQIQACMRMVLEWAGRSGLGHLSDKFFTKLNSTVTILATPPQQLTQSSWRALSSEHSTLKPVQLHRILTQYQLTAEIGPVPTWQPGSEDEAYIYRTGPSRGWFQRSKVLQIQACMRMVLEWAGRSGLGHLSDKFFTKLNSTVTILATPPQQLTQSSWRALSSEHSTLKPVQLHRILTQYQLTAEIGPVPTWQPGSEDEAYIYRTVDLLESFENHPPIMLPSAGFSVDLDSECVEDSIYRQLLYIRHFLWGLRTKAQAHTNTPGVQTHSNGTNTADWPDVQRELLAPNHNSPRSGGPGDDETAEDRGRDRPPGQSHTHSLRRNGNIHHPRPGNPDPSCLLTPPHTPLYPDGGGGGGGGAGPIIGLSIQSNGCISRTGTESKKANGLITNGLEGCVSGCEFPFPVSSPGAPPFPDDLCVVFVVELDKGPYGLGMGLIDGLHTPLNAPGIYIRTLIPDGPAASDGRLKIGDRILAVNGTSLIGADYQSAVDLIRLGGGRLRFLVAKSDLDVSEKISASSC</sequence>
<dbReference type="EMBL" id="RHFK02000019">
    <property type="protein sequence ID" value="TWW58880.1"/>
    <property type="molecule type" value="Genomic_DNA"/>
</dbReference>
<dbReference type="PROSITE" id="PS51126">
    <property type="entry name" value="DILUTE"/>
    <property type="match status" value="1"/>
</dbReference>
<dbReference type="CDD" id="cd17116">
    <property type="entry name" value="RA_Radil_like"/>
    <property type="match status" value="1"/>
</dbReference>
<dbReference type="PANTHER" id="PTHR16027:SF3">
    <property type="entry name" value="RAS-ASSOCIATING AND DILUTE DOMAIN-CONTAINING PROTEIN"/>
    <property type="match status" value="1"/>
</dbReference>
<dbReference type="AlphaFoldDB" id="A0A5C6MZL7"/>
<dbReference type="Pfam" id="PF01843">
    <property type="entry name" value="DIL"/>
    <property type="match status" value="2"/>
</dbReference>
<dbReference type="InterPro" id="IPR052072">
    <property type="entry name" value="Vascular_dev_regulator"/>
</dbReference>
<dbReference type="SUPFAM" id="SSF50156">
    <property type="entry name" value="PDZ domain-like"/>
    <property type="match status" value="1"/>
</dbReference>
<dbReference type="InterPro" id="IPR000159">
    <property type="entry name" value="RA_dom"/>
</dbReference>
<evidence type="ECO:0000256" key="1">
    <source>
        <dbReference type="ARBA" id="ARBA00022473"/>
    </source>
</evidence>
<keyword evidence="11" id="KW-1185">Reference proteome</keyword>
<feature type="domain" description="PDZ" evidence="7">
    <location>
        <begin position="1176"/>
        <end position="1261"/>
    </location>
</feature>
<dbReference type="PANTHER" id="PTHR16027">
    <property type="entry name" value="DILUTE DOMAIN-CONTAINING PROTEIN YPR089W"/>
    <property type="match status" value="1"/>
</dbReference>
<dbReference type="CDD" id="cd06690">
    <property type="entry name" value="PDZ_Radil-like"/>
    <property type="match status" value="1"/>
</dbReference>
<keyword evidence="1" id="KW-0217">Developmental protein</keyword>
<dbReference type="PROSITE" id="PS50200">
    <property type="entry name" value="RA"/>
    <property type="match status" value="1"/>
</dbReference>
<feature type="region of interest" description="Disordered" evidence="6">
    <location>
        <begin position="37"/>
        <end position="74"/>
    </location>
</feature>
<feature type="domain" description="Ras-associating" evidence="8">
    <location>
        <begin position="75"/>
        <end position="183"/>
    </location>
</feature>
<dbReference type="Pfam" id="PF00788">
    <property type="entry name" value="RA"/>
    <property type="match status" value="1"/>
</dbReference>
<feature type="compositionally biased region" description="Low complexity" evidence="6">
    <location>
        <begin position="1"/>
        <end position="15"/>
    </location>
</feature>
<evidence type="ECO:0000256" key="4">
    <source>
        <dbReference type="ARBA" id="ARBA00061397"/>
    </source>
</evidence>
<gene>
    <name evidence="10" type="ORF">D4764_06G0004100</name>
</gene>
<dbReference type="Gene3D" id="2.60.200.20">
    <property type="match status" value="1"/>
</dbReference>
<evidence type="ECO:0000259" key="8">
    <source>
        <dbReference type="PROSITE" id="PS50200"/>
    </source>
</evidence>
<evidence type="ECO:0000313" key="11">
    <source>
        <dbReference type="Proteomes" id="UP000324091"/>
    </source>
</evidence>
<dbReference type="SMART" id="SM00228">
    <property type="entry name" value="PDZ"/>
    <property type="match status" value="1"/>
</dbReference>
<feature type="region of interest" description="Disordered" evidence="6">
    <location>
        <begin position="1040"/>
        <end position="1110"/>
    </location>
</feature>
<dbReference type="InterPro" id="IPR001478">
    <property type="entry name" value="PDZ"/>
</dbReference>
<dbReference type="SMART" id="SM00314">
    <property type="entry name" value="RA"/>
    <property type="match status" value="1"/>
</dbReference>
<dbReference type="InterPro" id="IPR002710">
    <property type="entry name" value="Dilute_dom"/>
</dbReference>